<feature type="domain" description="Retrovirus-related Pol polyprotein from transposon TNT 1-94-like beta-barrel" evidence="1">
    <location>
        <begin position="359"/>
        <end position="432"/>
    </location>
</feature>
<name>A0A151T7D7_CAJCA</name>
<proteinExistence type="predicted"/>
<accession>A0A151T7D7</accession>
<evidence type="ECO:0000313" key="2">
    <source>
        <dbReference type="EMBL" id="KYP62969.1"/>
    </source>
</evidence>
<sequence length="478" mass="53227">MLTALSAKNKVEFVDGSALQLSPSDPLFNAWQRCNNMVVSWLVHLVSISILHNILWMDRDDEIWKDLKSRYSQGDLLRVSDLQFEASSMQQGELTVTELFTKLRVVWDELENFRLDSICICSIKCSCKVSSIIAQRKLEDQAMQFLRGLNDQYSNVRSHVLLMVPLPPISMIFSYVAQQERQLLGHVNSDIKETLINVVNTSSCTHCGCAGHTEAVCYRKHGYLSNNDNKNGKPIANRGGKVCTHCGRIGHTVEVCYRKHGFPPGHKFSNNKNNVVNNIVTGNGRVTKNDQQQAPENQDLRFSPQQFQALLALIQQPNNGTSASSTSCVNQIGSVSSSVTIGICGNSLICSAKKSLVPWILDSGATDHVSSSLHNFSSYISISPIVVKLPNGHHVTATHSGVVKFSESLFLVDVLYIPNFNFNLISVSKLVSSLKCELIFSHSSCIIQNSKTRWKIGTIDVHNNLYTLYYLNFGFKII</sequence>
<dbReference type="InterPro" id="IPR054722">
    <property type="entry name" value="PolX-like_BBD"/>
</dbReference>
<protein>
    <recommendedName>
        <fullName evidence="1">Retrovirus-related Pol polyprotein from transposon TNT 1-94-like beta-barrel domain-containing protein</fullName>
    </recommendedName>
</protein>
<dbReference type="PANTHER" id="PTHR34222">
    <property type="entry name" value="GAG_PRE-INTEGRS DOMAIN-CONTAINING PROTEIN"/>
    <property type="match status" value="1"/>
</dbReference>
<reference evidence="2 3" key="1">
    <citation type="journal article" date="2012" name="Nat. Biotechnol.">
        <title>Draft genome sequence of pigeonpea (Cajanus cajan), an orphan legume crop of resource-poor farmers.</title>
        <authorList>
            <person name="Varshney R.K."/>
            <person name="Chen W."/>
            <person name="Li Y."/>
            <person name="Bharti A.K."/>
            <person name="Saxena R.K."/>
            <person name="Schlueter J.A."/>
            <person name="Donoghue M.T."/>
            <person name="Azam S."/>
            <person name="Fan G."/>
            <person name="Whaley A.M."/>
            <person name="Farmer A.D."/>
            <person name="Sheridan J."/>
            <person name="Iwata A."/>
            <person name="Tuteja R."/>
            <person name="Penmetsa R.V."/>
            <person name="Wu W."/>
            <person name="Upadhyaya H.D."/>
            <person name="Yang S.P."/>
            <person name="Shah T."/>
            <person name="Saxena K.B."/>
            <person name="Michael T."/>
            <person name="McCombie W.R."/>
            <person name="Yang B."/>
            <person name="Zhang G."/>
            <person name="Yang H."/>
            <person name="Wang J."/>
            <person name="Spillane C."/>
            <person name="Cook D.R."/>
            <person name="May G.D."/>
            <person name="Xu X."/>
            <person name="Jackson S.A."/>
        </authorList>
    </citation>
    <scope>NUCLEOTIDE SEQUENCE [LARGE SCALE GENOMIC DNA]</scope>
    <source>
        <strain evidence="3">cv. Asha</strain>
    </source>
</reference>
<gene>
    <name evidence="2" type="ORF">KK1_017530</name>
</gene>
<dbReference type="Gramene" id="C.cajan_17025.t">
    <property type="protein sequence ID" value="C.cajan_17025.t.cds1"/>
    <property type="gene ID" value="C.cajan_17025"/>
</dbReference>
<evidence type="ECO:0000259" key="1">
    <source>
        <dbReference type="Pfam" id="PF22936"/>
    </source>
</evidence>
<dbReference type="Pfam" id="PF22936">
    <property type="entry name" value="Pol_BBD"/>
    <property type="match status" value="1"/>
</dbReference>
<keyword evidence="3" id="KW-1185">Reference proteome</keyword>
<dbReference type="PANTHER" id="PTHR34222:SF99">
    <property type="entry name" value="PROTEIN, PUTATIVE-RELATED"/>
    <property type="match status" value="1"/>
</dbReference>
<evidence type="ECO:0000313" key="3">
    <source>
        <dbReference type="Proteomes" id="UP000075243"/>
    </source>
</evidence>
<dbReference type="OMA" id="HANTCIC"/>
<dbReference type="AlphaFoldDB" id="A0A151T7D7"/>
<organism evidence="2 3">
    <name type="scientific">Cajanus cajan</name>
    <name type="common">Pigeon pea</name>
    <name type="synonym">Cajanus indicus</name>
    <dbReference type="NCBI Taxonomy" id="3821"/>
    <lineage>
        <taxon>Eukaryota</taxon>
        <taxon>Viridiplantae</taxon>
        <taxon>Streptophyta</taxon>
        <taxon>Embryophyta</taxon>
        <taxon>Tracheophyta</taxon>
        <taxon>Spermatophyta</taxon>
        <taxon>Magnoliopsida</taxon>
        <taxon>eudicotyledons</taxon>
        <taxon>Gunneridae</taxon>
        <taxon>Pentapetalae</taxon>
        <taxon>rosids</taxon>
        <taxon>fabids</taxon>
        <taxon>Fabales</taxon>
        <taxon>Fabaceae</taxon>
        <taxon>Papilionoideae</taxon>
        <taxon>50 kb inversion clade</taxon>
        <taxon>NPAAA clade</taxon>
        <taxon>indigoferoid/millettioid clade</taxon>
        <taxon>Phaseoleae</taxon>
        <taxon>Cajanus</taxon>
    </lineage>
</organism>
<dbReference type="Proteomes" id="UP000075243">
    <property type="component" value="Chromosome 8"/>
</dbReference>
<dbReference type="EMBL" id="CM003610">
    <property type="protein sequence ID" value="KYP62969.1"/>
    <property type="molecule type" value="Genomic_DNA"/>
</dbReference>